<keyword evidence="2" id="KW-1185">Reference proteome</keyword>
<sequence>MHHCLLLTEILEIIFDFVFNSMKVARFRSASTFPDLLPSCYHHDRRSVFCLALTCHAFYDIALDLLYSHLCSIRPLIKSLPHSESVSSGTASLVLTSEHFNSSIPYAARVKSLFMQYDYYGIEYANLLASALKDTLIFPNLRSLTWWDGRITSIPALSLFLPTLETLSINITEIASWT</sequence>
<organism evidence="1 2">
    <name type="scientific">Suillus plorans</name>
    <dbReference type="NCBI Taxonomy" id="116603"/>
    <lineage>
        <taxon>Eukaryota</taxon>
        <taxon>Fungi</taxon>
        <taxon>Dikarya</taxon>
        <taxon>Basidiomycota</taxon>
        <taxon>Agaricomycotina</taxon>
        <taxon>Agaricomycetes</taxon>
        <taxon>Agaricomycetidae</taxon>
        <taxon>Boletales</taxon>
        <taxon>Suillineae</taxon>
        <taxon>Suillaceae</taxon>
        <taxon>Suillus</taxon>
    </lineage>
</organism>
<dbReference type="AlphaFoldDB" id="A0A9P7AJ58"/>
<dbReference type="OrthoDB" id="2663142at2759"/>
<proteinExistence type="predicted"/>
<dbReference type="RefSeq" id="XP_041156668.1">
    <property type="nucleotide sequence ID" value="XM_041311576.1"/>
</dbReference>
<comment type="caution">
    <text evidence="1">The sequence shown here is derived from an EMBL/GenBank/DDBJ whole genome shotgun (WGS) entry which is preliminary data.</text>
</comment>
<evidence type="ECO:0000313" key="1">
    <source>
        <dbReference type="EMBL" id="KAG1789620.1"/>
    </source>
</evidence>
<dbReference type="EMBL" id="JABBWE010000057">
    <property type="protein sequence ID" value="KAG1789620.1"/>
    <property type="molecule type" value="Genomic_DNA"/>
</dbReference>
<evidence type="ECO:0008006" key="3">
    <source>
        <dbReference type="Google" id="ProtNLM"/>
    </source>
</evidence>
<accession>A0A9P7AJ58</accession>
<name>A0A9P7AJ58_9AGAM</name>
<protein>
    <recommendedName>
        <fullName evidence="3">F-box domain-containing protein</fullName>
    </recommendedName>
</protein>
<dbReference type="Proteomes" id="UP000719766">
    <property type="component" value="Unassembled WGS sequence"/>
</dbReference>
<reference evidence="1" key="1">
    <citation type="journal article" date="2020" name="New Phytol.">
        <title>Comparative genomics reveals dynamic genome evolution in host specialist ectomycorrhizal fungi.</title>
        <authorList>
            <person name="Lofgren L.A."/>
            <person name="Nguyen N.H."/>
            <person name="Vilgalys R."/>
            <person name="Ruytinx J."/>
            <person name="Liao H.L."/>
            <person name="Branco S."/>
            <person name="Kuo A."/>
            <person name="LaButti K."/>
            <person name="Lipzen A."/>
            <person name="Andreopoulos W."/>
            <person name="Pangilinan J."/>
            <person name="Riley R."/>
            <person name="Hundley H."/>
            <person name="Na H."/>
            <person name="Barry K."/>
            <person name="Grigoriev I.V."/>
            <person name="Stajich J.E."/>
            <person name="Kennedy P.G."/>
        </authorList>
    </citation>
    <scope>NUCLEOTIDE SEQUENCE</scope>
    <source>
        <strain evidence="1">S12</strain>
    </source>
</reference>
<evidence type="ECO:0000313" key="2">
    <source>
        <dbReference type="Proteomes" id="UP000719766"/>
    </source>
</evidence>
<dbReference type="GeneID" id="64605340"/>
<gene>
    <name evidence="1" type="ORF">HD556DRAFT_770911</name>
</gene>